<feature type="region of interest" description="Disordered" evidence="1">
    <location>
        <begin position="466"/>
        <end position="489"/>
    </location>
</feature>
<organism evidence="2 3">
    <name type="scientific">Pseudozyma flocculosa PF-1</name>
    <dbReference type="NCBI Taxonomy" id="1277687"/>
    <lineage>
        <taxon>Eukaryota</taxon>
        <taxon>Fungi</taxon>
        <taxon>Dikarya</taxon>
        <taxon>Basidiomycota</taxon>
        <taxon>Ustilaginomycotina</taxon>
        <taxon>Ustilaginomycetes</taxon>
        <taxon>Ustilaginales</taxon>
        <taxon>Ustilaginaceae</taxon>
        <taxon>Pseudozyma</taxon>
    </lineage>
</organism>
<dbReference type="AlphaFoldDB" id="A0A061H9T8"/>
<feature type="region of interest" description="Disordered" evidence="1">
    <location>
        <begin position="264"/>
        <end position="342"/>
    </location>
</feature>
<dbReference type="Proteomes" id="UP000053664">
    <property type="component" value="Unassembled WGS sequence"/>
</dbReference>
<feature type="region of interest" description="Disordered" evidence="1">
    <location>
        <begin position="34"/>
        <end position="97"/>
    </location>
</feature>
<dbReference type="RefSeq" id="XP_007878840.1">
    <property type="nucleotide sequence ID" value="XM_007880649.1"/>
</dbReference>
<accession>A0A061H9T8</accession>
<feature type="compositionally biased region" description="Basic and acidic residues" evidence="1">
    <location>
        <begin position="81"/>
        <end position="90"/>
    </location>
</feature>
<feature type="compositionally biased region" description="Low complexity" evidence="1">
    <location>
        <begin position="630"/>
        <end position="650"/>
    </location>
</feature>
<feature type="region of interest" description="Disordered" evidence="1">
    <location>
        <begin position="1"/>
        <end position="22"/>
    </location>
</feature>
<dbReference type="GeneID" id="19317244"/>
<dbReference type="KEGG" id="pfp:PFL1_03133"/>
<feature type="region of interest" description="Disordered" evidence="1">
    <location>
        <begin position="501"/>
        <end position="535"/>
    </location>
</feature>
<evidence type="ECO:0000313" key="2">
    <source>
        <dbReference type="EMBL" id="EPQ29378.1"/>
    </source>
</evidence>
<name>A0A061H9T8_9BASI</name>
<reference evidence="2 3" key="1">
    <citation type="journal article" date="2013" name="Plant Cell">
        <title>The transition from a phytopathogenic smut ancestor to an anamorphic biocontrol agent deciphered by comparative whole-genome analysis.</title>
        <authorList>
            <person name="Lefebvre F."/>
            <person name="Joly D.L."/>
            <person name="Labbe C."/>
            <person name="Teichmann B."/>
            <person name="Linning R."/>
            <person name="Belzile F."/>
            <person name="Bakkeren G."/>
            <person name="Belanger R.R."/>
        </authorList>
    </citation>
    <scope>NUCLEOTIDE SEQUENCE [LARGE SCALE GENOMIC DNA]</scope>
    <source>
        <strain evidence="2 3">PF-1</strain>
    </source>
</reference>
<feature type="compositionally biased region" description="Low complexity" evidence="1">
    <location>
        <begin position="380"/>
        <end position="390"/>
    </location>
</feature>
<feature type="compositionally biased region" description="Basic and acidic residues" evidence="1">
    <location>
        <begin position="287"/>
        <end position="298"/>
    </location>
</feature>
<dbReference type="HOGENOM" id="CLU_371353_0_0_1"/>
<feature type="compositionally biased region" description="Basic and acidic residues" evidence="1">
    <location>
        <begin position="609"/>
        <end position="620"/>
    </location>
</feature>
<feature type="compositionally biased region" description="Polar residues" evidence="1">
    <location>
        <begin position="517"/>
        <end position="531"/>
    </location>
</feature>
<feature type="region of interest" description="Disordered" evidence="1">
    <location>
        <begin position="367"/>
        <end position="432"/>
    </location>
</feature>
<protein>
    <submittedName>
        <fullName evidence="2">Uncharacterized protein</fullName>
    </submittedName>
</protein>
<feature type="compositionally biased region" description="Polar residues" evidence="1">
    <location>
        <begin position="586"/>
        <end position="600"/>
    </location>
</feature>
<feature type="compositionally biased region" description="Low complexity" evidence="1">
    <location>
        <begin position="161"/>
        <end position="172"/>
    </location>
</feature>
<proteinExistence type="predicted"/>
<dbReference type="EMBL" id="KE361631">
    <property type="protein sequence ID" value="EPQ29378.1"/>
    <property type="molecule type" value="Genomic_DNA"/>
</dbReference>
<feature type="region of interest" description="Disordered" evidence="1">
    <location>
        <begin position="111"/>
        <end position="187"/>
    </location>
</feature>
<evidence type="ECO:0000256" key="1">
    <source>
        <dbReference type="SAM" id="MobiDB-lite"/>
    </source>
</evidence>
<feature type="compositionally biased region" description="Low complexity" evidence="1">
    <location>
        <begin position="717"/>
        <end position="749"/>
    </location>
</feature>
<sequence>MLPSATDYPMAGTYGQVRAGQAVSSKEEVARAALRSLAGPTLPGPPPTHQTSGFLFPSPGVPPLPPDAAYPSLPLPQRGLHPSDPHHEGPPRGAPLAAHDMDVDVAKGLADRRPEASQPYPSAGDGSYFGLPSLTASPTTSPRLEADGLPLDGDRYPRDPPSLSISSSASTPNQDVAAPPSEDREGTLRRVATSLRLGIDDVRSVAQHYQAHLSFRYGPATTASSAMAQRIDPAVARMIVDALRQEEDRDSRVGAFREAYIQHSQYQHQHQHRHQHPHPPALRQHRHEPTCSDEKMVDPRPPPPPGQVWASDRNRSDWRSAPRQRPAHSHTFDEAPRDDRRRPHEPYAAQLAGPSQEGYRSILAGSASPRSSIAGDTVLSASPRSSSPSPFAFDPLRRPSLPPLSAMSLHEPTSAASNRSSLDSGASSPRQSWYSAAGSEALASPRLSYPSGLHAARKGRSIDDYLESASTSSRRVRRPNRTRDSLGLLPSELEGSALASSRHPFQPYPAVPGRHSNPLQLTQTQSWSPSGSPALAESPLHLVSGLPRRSQAAVASTSTFRGPSYQQAGAMSFTPSPSLGGHEQNLWGSPSIKSETSDSPRQLEFIGDGARRDASRERHGGLAAEQHPSRAVAETAAVAPTPAVAAGGPAKKPRGRAIRARTLASATTSGTSSESAPASSTSSPQPSTVAGPLSREEIMKRLQLKVKARLAAKEQGTATSSSPPEPSTKVGAAAAGKTAKAAKGVAGQR</sequence>
<feature type="compositionally biased region" description="Polar residues" evidence="1">
    <location>
        <begin position="414"/>
        <end position="432"/>
    </location>
</feature>
<gene>
    <name evidence="2" type="ORF">PFL1_03133</name>
</gene>
<feature type="region of interest" description="Disordered" evidence="1">
    <location>
        <begin position="573"/>
        <end position="749"/>
    </location>
</feature>
<feature type="compositionally biased region" description="Basic and acidic residues" evidence="1">
    <location>
        <begin position="330"/>
        <end position="342"/>
    </location>
</feature>
<dbReference type="eggNOG" id="ENOG502QVK9">
    <property type="taxonomic scope" value="Eukaryota"/>
</dbReference>
<evidence type="ECO:0000313" key="3">
    <source>
        <dbReference type="Proteomes" id="UP000053664"/>
    </source>
</evidence>
<feature type="compositionally biased region" description="Pro residues" evidence="1">
    <location>
        <begin position="59"/>
        <end position="68"/>
    </location>
</feature>
<feature type="compositionally biased region" description="Low complexity" evidence="1">
    <location>
        <begin position="660"/>
        <end position="690"/>
    </location>
</feature>